<dbReference type="GO" id="GO:0015630">
    <property type="term" value="C:microtubule cytoskeleton"/>
    <property type="evidence" value="ECO:0007669"/>
    <property type="project" value="UniProtKB-UniRule"/>
</dbReference>
<comment type="similarity">
    <text evidence="2 10">Belongs to the tektin family.</text>
</comment>
<gene>
    <name evidence="12" type="primary">TEKT1</name>
</gene>
<keyword evidence="4 10" id="KW-0282">Flagellum</keyword>
<keyword evidence="5 11" id="KW-0175">Coiled coil</keyword>
<dbReference type="InterPro" id="IPR000435">
    <property type="entry name" value="Tektins"/>
</dbReference>
<evidence type="ECO:0000256" key="10">
    <source>
        <dbReference type="RuleBase" id="RU367040"/>
    </source>
</evidence>
<evidence type="ECO:0000256" key="6">
    <source>
        <dbReference type="ARBA" id="ARBA00023069"/>
    </source>
</evidence>
<dbReference type="PANTHER" id="PTHR19960">
    <property type="entry name" value="TEKTIN"/>
    <property type="match status" value="1"/>
</dbReference>
<dbReference type="GO" id="GO:0005634">
    <property type="term" value="C:nucleus"/>
    <property type="evidence" value="ECO:0007669"/>
    <property type="project" value="TreeGrafter"/>
</dbReference>
<dbReference type="Pfam" id="PF03148">
    <property type="entry name" value="Tektin"/>
    <property type="match status" value="1"/>
</dbReference>
<accession>A0A034W6I3</accession>
<dbReference type="GO" id="GO:0060271">
    <property type="term" value="P:cilium assembly"/>
    <property type="evidence" value="ECO:0007669"/>
    <property type="project" value="UniProtKB-UniRule"/>
</dbReference>
<evidence type="ECO:0000256" key="2">
    <source>
        <dbReference type="ARBA" id="ARBA00007209"/>
    </source>
</evidence>
<evidence type="ECO:0000313" key="12">
    <source>
        <dbReference type="EMBL" id="JAC50319.1"/>
    </source>
</evidence>
<proteinExistence type="inferred from homology"/>
<keyword evidence="3" id="KW-0963">Cytoplasm</keyword>
<evidence type="ECO:0000256" key="1">
    <source>
        <dbReference type="ARBA" id="ARBA00004611"/>
    </source>
</evidence>
<name>A0A034W6I3_BACDO</name>
<keyword evidence="8 10" id="KW-0966">Cell projection</keyword>
<organism evidence="12">
    <name type="scientific">Bactrocera dorsalis</name>
    <name type="common">Oriental fruit fly</name>
    <name type="synonym">Dacus dorsalis</name>
    <dbReference type="NCBI Taxonomy" id="27457"/>
    <lineage>
        <taxon>Eukaryota</taxon>
        <taxon>Metazoa</taxon>
        <taxon>Ecdysozoa</taxon>
        <taxon>Arthropoda</taxon>
        <taxon>Hexapoda</taxon>
        <taxon>Insecta</taxon>
        <taxon>Pterygota</taxon>
        <taxon>Neoptera</taxon>
        <taxon>Endopterygota</taxon>
        <taxon>Diptera</taxon>
        <taxon>Brachycera</taxon>
        <taxon>Muscomorpha</taxon>
        <taxon>Tephritoidea</taxon>
        <taxon>Tephritidae</taxon>
        <taxon>Bactrocera</taxon>
        <taxon>Bactrocera</taxon>
    </lineage>
</organism>
<dbReference type="GO" id="GO:0060294">
    <property type="term" value="P:cilium movement involved in cell motility"/>
    <property type="evidence" value="ECO:0007669"/>
    <property type="project" value="UniProtKB-UniRule"/>
</dbReference>
<evidence type="ECO:0000256" key="5">
    <source>
        <dbReference type="ARBA" id="ARBA00023054"/>
    </source>
</evidence>
<evidence type="ECO:0000256" key="7">
    <source>
        <dbReference type="ARBA" id="ARBA00023212"/>
    </source>
</evidence>
<evidence type="ECO:0000256" key="3">
    <source>
        <dbReference type="ARBA" id="ARBA00022490"/>
    </source>
</evidence>
<dbReference type="InterPro" id="IPR048256">
    <property type="entry name" value="Tektin-like"/>
</dbReference>
<dbReference type="EMBL" id="GAKP01008634">
    <property type="protein sequence ID" value="JAC50318.1"/>
    <property type="molecule type" value="Transcribed_RNA"/>
</dbReference>
<evidence type="ECO:0000256" key="9">
    <source>
        <dbReference type="ARBA" id="ARBA00045224"/>
    </source>
</evidence>
<comment type="function">
    <text evidence="9">Microtubule inner protein (MIP) part of the dynein-decorated doublet microtubules (DMTs) in cilia and flagellar axoneme. Forms filamentous polymers in the walls of ciliary and flagellar microtubules.</text>
</comment>
<dbReference type="PRINTS" id="PR00511">
    <property type="entry name" value="TEKTIN"/>
</dbReference>
<reference evidence="12" key="1">
    <citation type="journal article" date="2014" name="BMC Genomics">
        <title>Characterizing the developmental transcriptome of the oriental fruit fly, Bactrocera dorsalis (Diptera: Tephritidae) through comparative genomic analysis with Drosophila melanogaster utilizing modENCODE datasets.</title>
        <authorList>
            <person name="Geib S.M."/>
            <person name="Calla B."/>
            <person name="Hall B."/>
            <person name="Hou S."/>
            <person name="Manoukis N.C."/>
        </authorList>
    </citation>
    <scope>NUCLEOTIDE SEQUENCE</scope>
    <source>
        <strain evidence="12">Punador</strain>
    </source>
</reference>
<dbReference type="OrthoDB" id="10054259at2759"/>
<sequence>MLPNMRTRRIAGLHLTGKGYGPQAKIPPKYTEEDWDFNNQVKFRITCDQERLAERIVEESQRIVDETKDTTKSWQREVEHHMRERTSEIRFLLDELNRQKKTAMLEDEALNTYRNRVLNAIDFLKEKSLAINQRCQILREGRIGVDLCDDEVDRCLRRELKVIKGCQCLMDRSLKEANEQIRSLRATMYLLDKDLAQKDKSLLIDENNLTLRETQRNLGHGKDLSNLECRYSLGEWQHTTYKNIEDNAKELNSASQLRAYIDLLLKQVCEDMQNQTDRTNEAFERRIAEMKHIKKCLEDKHNDCMTHIHELQRNIQQLEKEQADKQRSLTLCQTRLSNRARRPGLELTCDSVQDALYHEMEALQASICKLNQKINENKASLRYLLHVQIMQEEEINIKANSIKIDEVDCMTIRQALKYQSF</sequence>
<evidence type="ECO:0000256" key="4">
    <source>
        <dbReference type="ARBA" id="ARBA00022846"/>
    </source>
</evidence>
<dbReference type="GO" id="GO:0005930">
    <property type="term" value="C:axoneme"/>
    <property type="evidence" value="ECO:0007669"/>
    <property type="project" value="UniProtKB-SubCell"/>
</dbReference>
<protein>
    <recommendedName>
        <fullName evidence="10">Tektin</fullName>
    </recommendedName>
</protein>
<keyword evidence="6 10" id="KW-0969">Cilium</keyword>
<feature type="coiled-coil region" evidence="11">
    <location>
        <begin position="280"/>
        <end position="328"/>
    </location>
</feature>
<keyword evidence="7" id="KW-0206">Cytoskeleton</keyword>
<dbReference type="PANTHER" id="PTHR19960:SF25">
    <property type="entry name" value="TEKTIN-1"/>
    <property type="match status" value="1"/>
</dbReference>
<dbReference type="EMBL" id="GAKP01008633">
    <property type="protein sequence ID" value="JAC50319.1"/>
    <property type="molecule type" value="Transcribed_RNA"/>
</dbReference>
<evidence type="ECO:0000256" key="8">
    <source>
        <dbReference type="ARBA" id="ARBA00023273"/>
    </source>
</evidence>
<dbReference type="AlphaFoldDB" id="A0A034W6I3"/>
<evidence type="ECO:0000256" key="11">
    <source>
        <dbReference type="SAM" id="Coils"/>
    </source>
</evidence>
<comment type="subcellular location">
    <subcellularLocation>
        <location evidence="10">Cytoplasm</location>
        <location evidence="10">Cytoskeleton</location>
        <location evidence="10">Cilium axoneme</location>
    </subcellularLocation>
    <subcellularLocation>
        <location evidence="1">Cytoplasm</location>
        <location evidence="1">Cytoskeleton</location>
        <location evidence="1">Flagellum axoneme</location>
    </subcellularLocation>
</comment>